<feature type="compositionally biased region" description="Basic and acidic residues" evidence="1">
    <location>
        <begin position="211"/>
        <end position="231"/>
    </location>
</feature>
<dbReference type="AlphaFoldDB" id="A0A9P5NRP6"/>
<reference evidence="2" key="1">
    <citation type="submission" date="2020-11" db="EMBL/GenBank/DDBJ databases">
        <authorList>
            <consortium name="DOE Joint Genome Institute"/>
            <person name="Ahrendt S."/>
            <person name="Riley R."/>
            <person name="Andreopoulos W."/>
            <person name="LaButti K."/>
            <person name="Pangilinan J."/>
            <person name="Ruiz-duenas F.J."/>
            <person name="Barrasa J.M."/>
            <person name="Sanchez-Garcia M."/>
            <person name="Camarero S."/>
            <person name="Miyauchi S."/>
            <person name="Serrano A."/>
            <person name="Linde D."/>
            <person name="Babiker R."/>
            <person name="Drula E."/>
            <person name="Ayuso-Fernandez I."/>
            <person name="Pacheco R."/>
            <person name="Padilla G."/>
            <person name="Ferreira P."/>
            <person name="Barriuso J."/>
            <person name="Kellner H."/>
            <person name="Castanera R."/>
            <person name="Alfaro M."/>
            <person name="Ramirez L."/>
            <person name="Pisabarro A.G."/>
            <person name="Kuo A."/>
            <person name="Tritt A."/>
            <person name="Lipzen A."/>
            <person name="He G."/>
            <person name="Yan M."/>
            <person name="Ng V."/>
            <person name="Cullen D."/>
            <person name="Martin F."/>
            <person name="Rosso M.-N."/>
            <person name="Henrissat B."/>
            <person name="Hibbett D."/>
            <person name="Martinez A.T."/>
            <person name="Grigoriev I.V."/>
        </authorList>
    </citation>
    <scope>NUCLEOTIDE SEQUENCE</scope>
    <source>
        <strain evidence="2">AH 44721</strain>
    </source>
</reference>
<evidence type="ECO:0000256" key="1">
    <source>
        <dbReference type="SAM" id="MobiDB-lite"/>
    </source>
</evidence>
<evidence type="ECO:0000313" key="2">
    <source>
        <dbReference type="EMBL" id="KAF8902752.1"/>
    </source>
</evidence>
<gene>
    <name evidence="2" type="ORF">CPB84DRAFT_1746491</name>
</gene>
<evidence type="ECO:0000313" key="3">
    <source>
        <dbReference type="Proteomes" id="UP000724874"/>
    </source>
</evidence>
<feature type="compositionally biased region" description="Low complexity" evidence="1">
    <location>
        <begin position="201"/>
        <end position="210"/>
    </location>
</feature>
<feature type="region of interest" description="Disordered" evidence="1">
    <location>
        <begin position="173"/>
        <end position="244"/>
    </location>
</feature>
<protein>
    <submittedName>
        <fullName evidence="2">Uncharacterized protein</fullName>
    </submittedName>
</protein>
<proteinExistence type="predicted"/>
<accession>A0A9P5NRP6</accession>
<sequence>MTRACTHVKVVWVHKTPVGHTPTSLGYSSSGHTPQRKAATGGVPIVDIAHATLELAGAHEGDRSSEEGAAGLNASNSCLGQGRGMEGHMRQVQRQRWQQPVPQMRATHLWLTLVVREVGVMGMVLEGGVLLWLALAVREADGCIIGLTGACEGHGSSKKECSLLGVREVGCEGRGGRKGVSSSGSLLQQEGRVTKDENPTSSSHSQSSRGRSVEVEEGCRDDGGDDLHPDEEPPPPLTHVCKPPSSRVPLHYPSPDPLTNAHILSLLNIDQWMWESRKTFATSQAFDSLDPVSTPDALLFTLISSPRHLATRLQLCTIIAAWPPTCTVHLPHYGNQKEKEVLLGVPSGVFWDDCRVVQVDSEHYRESTGSSEVLSDALACLIMPECNGLHHQVQKDVIFPEAGDGTLSRILDFIARAVVSGKINTVDKSSITTKSGWLCQSSIMQDILIALPDLIISLLCLSYLLPPRRTRDSS</sequence>
<dbReference type="EMBL" id="JADNYJ010000034">
    <property type="protein sequence ID" value="KAF8902752.1"/>
    <property type="molecule type" value="Genomic_DNA"/>
</dbReference>
<comment type="caution">
    <text evidence="2">The sequence shown here is derived from an EMBL/GenBank/DDBJ whole genome shotgun (WGS) entry which is preliminary data.</text>
</comment>
<name>A0A9P5NRP6_GYMJU</name>
<organism evidence="2 3">
    <name type="scientific">Gymnopilus junonius</name>
    <name type="common">Spectacular rustgill mushroom</name>
    <name type="synonym">Gymnopilus spectabilis subsp. junonius</name>
    <dbReference type="NCBI Taxonomy" id="109634"/>
    <lineage>
        <taxon>Eukaryota</taxon>
        <taxon>Fungi</taxon>
        <taxon>Dikarya</taxon>
        <taxon>Basidiomycota</taxon>
        <taxon>Agaricomycotina</taxon>
        <taxon>Agaricomycetes</taxon>
        <taxon>Agaricomycetidae</taxon>
        <taxon>Agaricales</taxon>
        <taxon>Agaricineae</taxon>
        <taxon>Hymenogastraceae</taxon>
        <taxon>Gymnopilus</taxon>
    </lineage>
</organism>
<dbReference type="Proteomes" id="UP000724874">
    <property type="component" value="Unassembled WGS sequence"/>
</dbReference>
<keyword evidence="3" id="KW-1185">Reference proteome</keyword>